<keyword evidence="5" id="KW-0496">Mitochondrion</keyword>
<dbReference type="AlphaFoldDB" id="A0A2S0S498"/>
<evidence type="ECO:0000313" key="4">
    <source>
        <dbReference type="EMBL" id="AWA82141.1"/>
    </source>
</evidence>
<dbReference type="Gene3D" id="3.10.28.10">
    <property type="entry name" value="Homing endonucleases"/>
    <property type="match status" value="2"/>
</dbReference>
<dbReference type="GO" id="GO:0004519">
    <property type="term" value="F:endonuclease activity"/>
    <property type="evidence" value="ECO:0007669"/>
    <property type="project" value="InterPro"/>
</dbReference>
<evidence type="ECO:0000256" key="2">
    <source>
        <dbReference type="SAM" id="SignalP"/>
    </source>
</evidence>
<proteinExistence type="predicted"/>
<feature type="domain" description="Homing endonuclease LAGLIDADG" evidence="3">
    <location>
        <begin position="73"/>
        <end position="246"/>
    </location>
</feature>
<keyword evidence="2" id="KW-0732">Signal</keyword>
<dbReference type="EMBL" id="MG602717">
    <property type="protein sequence ID" value="AWA82141.1"/>
    <property type="molecule type" value="Genomic_DNA"/>
</dbReference>
<feature type="chain" id="PRO_5033320134" description="Homing endonuclease LAGLIDADG domain-containing protein" evidence="2">
    <location>
        <begin position="19"/>
        <end position="266"/>
    </location>
</feature>
<reference evidence="5" key="1">
    <citation type="journal article" date="2018" name="Int. J. Biol. Macromol.">
        <title>Characterization of the mitochondrial genomes of three species in the ectomycorrhizal genus Cantharellus and phylogeny of Agaricomycetes.</title>
        <authorList>
            <person name="Li Q."/>
            <person name="Liao M."/>
            <person name="Yang M."/>
            <person name="Xiong C."/>
            <person name="Jin X."/>
            <person name="Chen Z."/>
            <person name="Huang W."/>
        </authorList>
    </citation>
    <scope>NUCLEOTIDE SEQUENCE</scope>
    <source>
        <strain evidence="5">S28</strain>
        <strain evidence="4">S75</strain>
    </source>
</reference>
<dbReference type="EMBL" id="MG602718">
    <property type="protein sequence ID" value="AWA82173.1"/>
    <property type="molecule type" value="Genomic_DNA"/>
</dbReference>
<protein>
    <recommendedName>
        <fullName evidence="3">Homing endonuclease LAGLIDADG domain-containing protein</fullName>
    </recommendedName>
</protein>
<evidence type="ECO:0000313" key="5">
    <source>
        <dbReference type="EMBL" id="AWA82173.1"/>
    </source>
</evidence>
<evidence type="ECO:0000256" key="1">
    <source>
        <dbReference type="ARBA" id="ARBA00002670"/>
    </source>
</evidence>
<geneLocation type="mitochondrion" evidence="5"/>
<gene>
    <name evidence="5" type="primary">orf266</name>
</gene>
<accession>A0A2S0S498</accession>
<name>A0A2S0S498_CANCI</name>
<organism evidence="5">
    <name type="scientific">Cantharellus cibarius</name>
    <name type="common">Chanterelle</name>
    <dbReference type="NCBI Taxonomy" id="36066"/>
    <lineage>
        <taxon>Eukaryota</taxon>
        <taxon>Fungi</taxon>
        <taxon>Dikarya</taxon>
        <taxon>Basidiomycota</taxon>
        <taxon>Agaricomycotina</taxon>
        <taxon>Agaricomycetes</taxon>
        <taxon>Cantharellales</taxon>
        <taxon>Hydnaceae</taxon>
        <taxon>Cantharellus</taxon>
    </lineage>
</organism>
<dbReference type="Pfam" id="PF03161">
    <property type="entry name" value="LAGLIDADG_2"/>
    <property type="match status" value="1"/>
</dbReference>
<sequence>MVTTFIIGRLILSSGCRCLEGFGCSPIKRVRELGSLKNVNDIKLYIFKLKMTKLYYSSKTNSTINSISKELNSILIGLLLGDAGLYRSSITSNTRLEMSFGTNYKLFAEFIGDLLSSYMTNPVKSIEIATNKKVYTNYRLKTKTLPIFNHYYDMFYKLDTDYDKFIKIVPNNIEILMNPIVLAYLIMSDGNFDKGRNRVRIYTNSFKRGDVQKLANAINKNLGIYTGVLYDRKDQWILTIGSKNLDLLRRTVKPYFHSSMCYRIGL</sequence>
<feature type="signal peptide" evidence="2">
    <location>
        <begin position="1"/>
        <end position="18"/>
    </location>
</feature>
<comment type="function">
    <text evidence="1">Mitochondrial DNA endonuclease involved in intron homing.</text>
</comment>
<evidence type="ECO:0000259" key="3">
    <source>
        <dbReference type="Pfam" id="PF03161"/>
    </source>
</evidence>
<dbReference type="InterPro" id="IPR027434">
    <property type="entry name" value="Homing_endonucl"/>
</dbReference>
<dbReference type="InterPro" id="IPR004860">
    <property type="entry name" value="LAGLIDADG_dom"/>
</dbReference>
<dbReference type="SUPFAM" id="SSF55608">
    <property type="entry name" value="Homing endonucleases"/>
    <property type="match status" value="1"/>
</dbReference>